<evidence type="ECO:0000313" key="3">
    <source>
        <dbReference type="EMBL" id="AOX02711.1"/>
    </source>
</evidence>
<dbReference type="Proteomes" id="UP000177870">
    <property type="component" value="Chromosome"/>
</dbReference>
<evidence type="ECO:0000256" key="1">
    <source>
        <dbReference type="SAM" id="MobiDB-lite"/>
    </source>
</evidence>
<gene>
    <name evidence="3" type="ORF">BJP34_27630</name>
</gene>
<dbReference type="Pfam" id="PF13699">
    <property type="entry name" value="eCIS_core"/>
    <property type="match status" value="1"/>
</dbReference>
<dbReference type="InterPro" id="IPR025295">
    <property type="entry name" value="eCIS_core_dom"/>
</dbReference>
<dbReference type="KEGG" id="mpro:BJP34_27630"/>
<organism evidence="3 4">
    <name type="scientific">Moorena producens PAL-8-15-08-1</name>
    <dbReference type="NCBI Taxonomy" id="1458985"/>
    <lineage>
        <taxon>Bacteria</taxon>
        <taxon>Bacillati</taxon>
        <taxon>Cyanobacteriota</taxon>
        <taxon>Cyanophyceae</taxon>
        <taxon>Coleofasciculales</taxon>
        <taxon>Coleofasciculaceae</taxon>
        <taxon>Moorena</taxon>
    </lineage>
</organism>
<reference evidence="4" key="1">
    <citation type="submission" date="2016-10" db="EMBL/GenBank/DDBJ databases">
        <title>Comparative genomics uncovers the prolific and rare metabolic potential of the cyanobacterial genus Moorea.</title>
        <authorList>
            <person name="Leao T."/>
            <person name="Castelao G."/>
            <person name="Korobeynikov A."/>
            <person name="Monroe E.A."/>
            <person name="Podell S."/>
            <person name="Glukhov E."/>
            <person name="Allen E."/>
            <person name="Gerwick W.H."/>
            <person name="Gerwick L."/>
        </authorList>
    </citation>
    <scope>NUCLEOTIDE SEQUENCE [LARGE SCALE GENOMIC DNA]</scope>
    <source>
        <strain evidence="4">PAL-8-15-08-1</strain>
    </source>
</reference>
<name>A0A1D8TYI3_9CYAN</name>
<feature type="region of interest" description="Disordered" evidence="1">
    <location>
        <begin position="1"/>
        <end position="28"/>
    </location>
</feature>
<proteinExistence type="predicted"/>
<feature type="compositionally biased region" description="Basic and acidic residues" evidence="1">
    <location>
        <begin position="444"/>
        <end position="456"/>
    </location>
</feature>
<sequence length="636" mass="71068">MRTTHTYKPKYSHSTSLTIAQKKKDSRTKGYREILEAEEREWNAEEAVGEWGSISAKVMRTLESGVTQPERGRREMGRQAKFNFGMPGERSRQGANHGGHQVVQPKRIMVQRRAQPLTGDTVITGESLRASRIDNQNKTGLPDRLKAGVENISGYSKHNVMGTSTSSMSKSPPDDKVGLQLKAPKPPELEFHQPPVHRFKAPPRIDGRMDGVVQTKLTIGKPHDRYEQEADRVAAAVVEEINRPAPVSRAQGEVVQGKEKEGEELQIKLELQGITGHEGKSLVHSRGNMPLLQRKEAIGGGEATTDFETELNRARGSGKPLDVGLQQSMGQAMGADFSGVRVHTDGRANQLNRSLSARAFTTGQDVYFQKGEYKPGTRVGQELIAHELTHVLQQTRKVDFPIQKPNIEIDTNVKHLGLSSVVDNPPKTKQIPYLKEFNGNRLGETNDPKTGMEKGKNPSKLLLPVKKPKVVETADPMEGTPIQRMIRVSKILRGSLIKVTKVPVEFRENFWTSHVAVDNPTGYKLSSKRFERSPHTNVNDVVQENQVEAFRSAINQAELSDKIYQDLKEPNIYYLRVNFKTWRYSKGAVTGQKQEPKDIPPNQPGPKWVKLLVTRNPQGQITKNEIIGFISQKEVG</sequence>
<feature type="compositionally biased region" description="Polar residues" evidence="1">
    <location>
        <begin position="156"/>
        <end position="170"/>
    </location>
</feature>
<protein>
    <recommendedName>
        <fullName evidence="2">eCIS core domain-containing protein</fullName>
    </recommendedName>
</protein>
<accession>A0A1D8TYI3</accession>
<dbReference type="RefSeq" id="WP_070395113.1">
    <property type="nucleotide sequence ID" value="NZ_CP017599.1"/>
</dbReference>
<feature type="domain" description="eCIS core" evidence="2">
    <location>
        <begin position="320"/>
        <end position="397"/>
    </location>
</feature>
<dbReference type="AlphaFoldDB" id="A0A1D8TYI3"/>
<dbReference type="STRING" id="1458985.BJP34_27630"/>
<feature type="region of interest" description="Disordered" evidence="1">
    <location>
        <begin position="156"/>
        <end position="207"/>
    </location>
</feature>
<feature type="region of interest" description="Disordered" evidence="1">
    <location>
        <begin position="438"/>
        <end position="460"/>
    </location>
</feature>
<dbReference type="EMBL" id="CP017599">
    <property type="protein sequence ID" value="AOX02711.1"/>
    <property type="molecule type" value="Genomic_DNA"/>
</dbReference>
<evidence type="ECO:0000259" key="2">
    <source>
        <dbReference type="Pfam" id="PF13699"/>
    </source>
</evidence>
<evidence type="ECO:0000313" key="4">
    <source>
        <dbReference type="Proteomes" id="UP000177870"/>
    </source>
</evidence>
<feature type="compositionally biased region" description="Basic residues" evidence="1">
    <location>
        <begin position="1"/>
        <end position="11"/>
    </location>
</feature>